<evidence type="ECO:0000313" key="2">
    <source>
        <dbReference type="Proteomes" id="UP000178344"/>
    </source>
</evidence>
<gene>
    <name evidence="1" type="ORF">A2671_01300</name>
</gene>
<name>A0A1F6CDL5_9BACT</name>
<protein>
    <submittedName>
        <fullName evidence="1">Uncharacterized protein</fullName>
    </submittedName>
</protein>
<organism evidence="1 2">
    <name type="scientific">Candidatus Kaiserbacteria bacterium RIFCSPHIGHO2_01_FULL_49_13</name>
    <dbReference type="NCBI Taxonomy" id="1798477"/>
    <lineage>
        <taxon>Bacteria</taxon>
        <taxon>Candidatus Kaiseribacteriota</taxon>
    </lineage>
</organism>
<sequence length="82" mass="9375">MADAMQETDAGIELALMALKRLKERNPTHELLQYADSFATLSPPRSFIERFGREHVPEYFRGTEFAAAAMYLNFYNTLEAAQ</sequence>
<evidence type="ECO:0000313" key="1">
    <source>
        <dbReference type="EMBL" id="OGG47284.1"/>
    </source>
</evidence>
<accession>A0A1F6CDL5</accession>
<comment type="caution">
    <text evidence="1">The sequence shown here is derived from an EMBL/GenBank/DDBJ whole genome shotgun (WGS) entry which is preliminary data.</text>
</comment>
<proteinExistence type="predicted"/>
<dbReference type="AlphaFoldDB" id="A0A1F6CDL5"/>
<dbReference type="EMBL" id="MFKQ01000016">
    <property type="protein sequence ID" value="OGG47284.1"/>
    <property type="molecule type" value="Genomic_DNA"/>
</dbReference>
<reference evidence="1 2" key="1">
    <citation type="journal article" date="2016" name="Nat. Commun.">
        <title>Thousands of microbial genomes shed light on interconnected biogeochemical processes in an aquifer system.</title>
        <authorList>
            <person name="Anantharaman K."/>
            <person name="Brown C.T."/>
            <person name="Hug L.A."/>
            <person name="Sharon I."/>
            <person name="Castelle C.J."/>
            <person name="Probst A.J."/>
            <person name="Thomas B.C."/>
            <person name="Singh A."/>
            <person name="Wilkins M.J."/>
            <person name="Karaoz U."/>
            <person name="Brodie E.L."/>
            <person name="Williams K.H."/>
            <person name="Hubbard S.S."/>
            <person name="Banfield J.F."/>
        </authorList>
    </citation>
    <scope>NUCLEOTIDE SEQUENCE [LARGE SCALE GENOMIC DNA]</scope>
</reference>
<dbReference type="Proteomes" id="UP000178344">
    <property type="component" value="Unassembled WGS sequence"/>
</dbReference>